<dbReference type="Proteomes" id="UP001232148">
    <property type="component" value="Unassembled WGS sequence"/>
</dbReference>
<name>A0AAD9M3W0_9PEZI</name>
<dbReference type="SUPFAM" id="SSF57095">
    <property type="entry name" value="Scorpion toxin-like"/>
    <property type="match status" value="1"/>
</dbReference>
<feature type="chain" id="PRO_5042268135" description="Biotrophy-associated secreted protein 3" evidence="2">
    <location>
        <begin position="21"/>
        <end position="99"/>
    </location>
</feature>
<evidence type="ECO:0000313" key="3">
    <source>
        <dbReference type="EMBL" id="KAK2030972.1"/>
    </source>
</evidence>
<accession>A0AAD9M3W0</accession>
<sequence>MQFTTILFALLPVLAAAADANPVTNKLCIEQNRLTCPASSDGVQRCLNIGGDSGDICAIDCQSQSVCRTQCEQQGHVNGFCTVGKFPCICSDVDGGSGI</sequence>
<dbReference type="AlphaFoldDB" id="A0AAD9M3W0"/>
<evidence type="ECO:0000256" key="1">
    <source>
        <dbReference type="ARBA" id="ARBA00007085"/>
    </source>
</evidence>
<protein>
    <recommendedName>
        <fullName evidence="5">Biotrophy-associated secreted protein 3</fullName>
    </recommendedName>
</protein>
<dbReference type="EMBL" id="MU842845">
    <property type="protein sequence ID" value="KAK2030972.1"/>
    <property type="molecule type" value="Genomic_DNA"/>
</dbReference>
<proteinExistence type="inferred from homology"/>
<feature type="signal peptide" evidence="2">
    <location>
        <begin position="1"/>
        <end position="20"/>
    </location>
</feature>
<comment type="caution">
    <text evidence="3">The sequence shown here is derived from an EMBL/GenBank/DDBJ whole genome shotgun (WGS) entry which is preliminary data.</text>
</comment>
<keyword evidence="2" id="KW-0732">Signal</keyword>
<dbReference type="InterPro" id="IPR036574">
    <property type="entry name" value="Scorpion_toxin-like_sf"/>
</dbReference>
<organism evidence="3 4">
    <name type="scientific">Colletotrichum zoysiae</name>
    <dbReference type="NCBI Taxonomy" id="1216348"/>
    <lineage>
        <taxon>Eukaryota</taxon>
        <taxon>Fungi</taxon>
        <taxon>Dikarya</taxon>
        <taxon>Ascomycota</taxon>
        <taxon>Pezizomycotina</taxon>
        <taxon>Sordariomycetes</taxon>
        <taxon>Hypocreomycetidae</taxon>
        <taxon>Glomerellales</taxon>
        <taxon>Glomerellaceae</taxon>
        <taxon>Colletotrichum</taxon>
        <taxon>Colletotrichum graminicola species complex</taxon>
    </lineage>
</organism>
<evidence type="ECO:0000313" key="4">
    <source>
        <dbReference type="Proteomes" id="UP001232148"/>
    </source>
</evidence>
<gene>
    <name evidence="3" type="ORF">LX32DRAFT_637663</name>
</gene>
<evidence type="ECO:0008006" key="5">
    <source>
        <dbReference type="Google" id="ProtNLM"/>
    </source>
</evidence>
<reference evidence="3" key="1">
    <citation type="submission" date="2021-06" db="EMBL/GenBank/DDBJ databases">
        <title>Comparative genomics, transcriptomics and evolutionary studies reveal genomic signatures of adaptation to plant cell wall in hemibiotrophic fungi.</title>
        <authorList>
            <consortium name="DOE Joint Genome Institute"/>
            <person name="Baroncelli R."/>
            <person name="Diaz J.F."/>
            <person name="Benocci T."/>
            <person name="Peng M."/>
            <person name="Battaglia E."/>
            <person name="Haridas S."/>
            <person name="Andreopoulos W."/>
            <person name="Labutti K."/>
            <person name="Pangilinan J."/>
            <person name="Floch G.L."/>
            <person name="Makela M.R."/>
            <person name="Henrissat B."/>
            <person name="Grigoriev I.V."/>
            <person name="Crouch J.A."/>
            <person name="De Vries R.P."/>
            <person name="Sukno S.A."/>
            <person name="Thon M.R."/>
        </authorList>
    </citation>
    <scope>NUCLEOTIDE SEQUENCE</scope>
    <source>
        <strain evidence="3">MAFF235873</strain>
    </source>
</reference>
<comment type="similarity">
    <text evidence="1">Belongs to the invertebrate defensin family.</text>
</comment>
<keyword evidence="4" id="KW-1185">Reference proteome</keyword>
<evidence type="ECO:0000256" key="2">
    <source>
        <dbReference type="SAM" id="SignalP"/>
    </source>
</evidence>